<evidence type="ECO:0000313" key="3">
    <source>
        <dbReference type="EMBL" id="CAI5713747.1"/>
    </source>
</evidence>
<keyword evidence="2" id="KW-0732">Signal</keyword>
<organism evidence="4 9">
    <name type="scientific">Hyaloperonospora brassicae</name>
    <name type="common">Brassica downy mildew</name>
    <name type="synonym">Peronospora brassicae</name>
    <dbReference type="NCBI Taxonomy" id="162125"/>
    <lineage>
        <taxon>Eukaryota</taxon>
        <taxon>Sar</taxon>
        <taxon>Stramenopiles</taxon>
        <taxon>Oomycota</taxon>
        <taxon>Peronosporomycetes</taxon>
        <taxon>Peronosporales</taxon>
        <taxon>Peronosporaceae</taxon>
        <taxon>Hyaloperonospora</taxon>
    </lineage>
</organism>
<dbReference type="AlphaFoldDB" id="A0AAV0T3I3"/>
<dbReference type="EMBL" id="CANTFL010000101">
    <property type="protein sequence ID" value="CAI5713752.1"/>
    <property type="molecule type" value="Genomic_DNA"/>
</dbReference>
<gene>
    <name evidence="3" type="ORF">HBR001_LOCUS1108</name>
    <name evidence="4" type="ORF">HBR001_LOCUS1109</name>
    <name evidence="5" type="ORF">HBR001_LOCUS1112</name>
    <name evidence="6" type="ORF">HBR001_LOCUS1113</name>
    <name evidence="7" type="ORF">HBR001_LOCUS1115</name>
    <name evidence="8" type="ORF">HBR001_LOCUS1117</name>
</gene>
<evidence type="ECO:0000256" key="2">
    <source>
        <dbReference type="SAM" id="SignalP"/>
    </source>
</evidence>
<evidence type="ECO:0000256" key="1">
    <source>
        <dbReference type="SAM" id="MobiDB-lite"/>
    </source>
</evidence>
<name>A0AAV0T3I3_HYABA</name>
<evidence type="ECO:0000313" key="9">
    <source>
        <dbReference type="Proteomes" id="UP001162031"/>
    </source>
</evidence>
<evidence type="ECO:0000313" key="4">
    <source>
        <dbReference type="EMBL" id="CAI5713752.1"/>
    </source>
</evidence>
<dbReference type="Proteomes" id="UP001162031">
    <property type="component" value="Unassembled WGS sequence"/>
</dbReference>
<comment type="caution">
    <text evidence="4">The sequence shown here is derived from an EMBL/GenBank/DDBJ whole genome shotgun (WGS) entry which is preliminary data.</text>
</comment>
<dbReference type="EMBL" id="CANTFL010000101">
    <property type="protein sequence ID" value="CAI5713783.1"/>
    <property type="molecule type" value="Genomic_DNA"/>
</dbReference>
<proteinExistence type="predicted"/>
<reference evidence="4" key="1">
    <citation type="submission" date="2022-12" db="EMBL/GenBank/DDBJ databases">
        <authorList>
            <person name="Webb A."/>
        </authorList>
    </citation>
    <scope>NUCLEOTIDE SEQUENCE</scope>
    <source>
        <strain evidence="4">Hp1</strain>
    </source>
</reference>
<dbReference type="EMBL" id="CANTFL010000101">
    <property type="protein sequence ID" value="CAI5713791.1"/>
    <property type="molecule type" value="Genomic_DNA"/>
</dbReference>
<feature type="compositionally biased region" description="Basic and acidic residues" evidence="1">
    <location>
        <begin position="72"/>
        <end position="82"/>
    </location>
</feature>
<evidence type="ECO:0000313" key="7">
    <source>
        <dbReference type="EMBL" id="CAI5713783.1"/>
    </source>
</evidence>
<dbReference type="EMBL" id="CANTFL010000101">
    <property type="protein sequence ID" value="CAI5713768.1"/>
    <property type="molecule type" value="Genomic_DNA"/>
</dbReference>
<keyword evidence="9" id="KW-1185">Reference proteome</keyword>
<feature type="region of interest" description="Disordered" evidence="1">
    <location>
        <begin position="65"/>
        <end position="102"/>
    </location>
</feature>
<dbReference type="EMBL" id="CANTFL010000101">
    <property type="protein sequence ID" value="CAI5713747.1"/>
    <property type="molecule type" value="Genomic_DNA"/>
</dbReference>
<protein>
    <submittedName>
        <fullName evidence="4">Uncharacterized protein</fullName>
    </submittedName>
</protein>
<feature type="signal peptide" evidence="2">
    <location>
        <begin position="1"/>
        <end position="23"/>
    </location>
</feature>
<feature type="chain" id="PRO_5044713876" evidence="2">
    <location>
        <begin position="24"/>
        <end position="102"/>
    </location>
</feature>
<evidence type="ECO:0000313" key="8">
    <source>
        <dbReference type="EMBL" id="CAI5713791.1"/>
    </source>
</evidence>
<sequence length="102" mass="11070">MHVKAIFFLVSAAVVSSFALVSAVDQECAGQPKCVGVGHDLVDKLTSDCHKFPTIVAYYKCCNDNCAKKGGKKDDKKKKESVPEGNSDSNKNANRHLRDLQA</sequence>
<evidence type="ECO:0000313" key="5">
    <source>
        <dbReference type="EMBL" id="CAI5713768.1"/>
    </source>
</evidence>
<accession>A0AAV0T3I3</accession>
<evidence type="ECO:0000313" key="6">
    <source>
        <dbReference type="EMBL" id="CAI5713773.1"/>
    </source>
</evidence>
<dbReference type="EMBL" id="CANTFL010000101">
    <property type="protein sequence ID" value="CAI5713773.1"/>
    <property type="molecule type" value="Genomic_DNA"/>
</dbReference>